<accession>A0ABR6DTH3</accession>
<proteinExistence type="predicted"/>
<reference evidence="1 2" key="1">
    <citation type="submission" date="2020-08" db="EMBL/GenBank/DDBJ databases">
        <title>Genomic Encyclopedia of Type Strains, Phase IV (KMG-IV): sequencing the most valuable type-strain genomes for metagenomic binning, comparative biology and taxonomic classification.</title>
        <authorList>
            <person name="Goeker M."/>
        </authorList>
    </citation>
    <scope>NUCLEOTIDE SEQUENCE [LARGE SCALE GENOMIC DNA]</scope>
    <source>
        <strain evidence="1 2">DSM 100397</strain>
    </source>
</reference>
<evidence type="ECO:0000313" key="2">
    <source>
        <dbReference type="Proteomes" id="UP000555003"/>
    </source>
</evidence>
<organism evidence="1 2">
    <name type="scientific">Flavobacterium gossypii</name>
    <dbReference type="NCBI Taxonomy" id="1646119"/>
    <lineage>
        <taxon>Bacteria</taxon>
        <taxon>Pseudomonadati</taxon>
        <taxon>Bacteroidota</taxon>
        <taxon>Flavobacteriia</taxon>
        <taxon>Flavobacteriales</taxon>
        <taxon>Flavobacteriaceae</taxon>
        <taxon>Flavobacterium</taxon>
    </lineage>
</organism>
<dbReference type="Proteomes" id="UP000555003">
    <property type="component" value="Unassembled WGS sequence"/>
</dbReference>
<evidence type="ECO:0000313" key="1">
    <source>
        <dbReference type="EMBL" id="MBA9075012.1"/>
    </source>
</evidence>
<name>A0ABR6DTH3_9FLAO</name>
<sequence length="51" mass="5705">MIIAYPALLIPKSQIPNPNSEIINPKFVIPHSTFLPPFFAKTPLFPNVTKT</sequence>
<comment type="caution">
    <text evidence="1">The sequence shown here is derived from an EMBL/GenBank/DDBJ whole genome shotgun (WGS) entry which is preliminary data.</text>
</comment>
<dbReference type="EMBL" id="JACJIS010000004">
    <property type="protein sequence ID" value="MBA9075012.1"/>
    <property type="molecule type" value="Genomic_DNA"/>
</dbReference>
<gene>
    <name evidence="1" type="ORF">GGR22_003189</name>
</gene>
<keyword evidence="2" id="KW-1185">Reference proteome</keyword>
<protein>
    <submittedName>
        <fullName evidence="1">Uncharacterized protein</fullName>
    </submittedName>
</protein>